<proteinExistence type="predicted"/>
<dbReference type="Proteomes" id="UP001156706">
    <property type="component" value="Unassembled WGS sequence"/>
</dbReference>
<gene>
    <name evidence="1" type="ORF">GCM10007907_34460</name>
</gene>
<evidence type="ECO:0000313" key="1">
    <source>
        <dbReference type="EMBL" id="GLR14656.1"/>
    </source>
</evidence>
<evidence type="ECO:0000313" key="2">
    <source>
        <dbReference type="Proteomes" id="UP001156706"/>
    </source>
</evidence>
<accession>A0ABQ5YMW7</accession>
<keyword evidence="2" id="KW-1185">Reference proteome</keyword>
<comment type="caution">
    <text evidence="1">The sequence shown here is derived from an EMBL/GenBank/DDBJ whole genome shotgun (WGS) entry which is preliminary data.</text>
</comment>
<organism evidence="1 2">
    <name type="scientific">Chitinimonas prasina</name>
    <dbReference type="NCBI Taxonomy" id="1434937"/>
    <lineage>
        <taxon>Bacteria</taxon>
        <taxon>Pseudomonadati</taxon>
        <taxon>Pseudomonadota</taxon>
        <taxon>Betaproteobacteria</taxon>
        <taxon>Neisseriales</taxon>
        <taxon>Chitinibacteraceae</taxon>
        <taxon>Chitinimonas</taxon>
    </lineage>
</organism>
<dbReference type="Pfam" id="PF12261">
    <property type="entry name" value="T_hemolysin"/>
    <property type="match status" value="1"/>
</dbReference>
<sequence length="215" mass="23315">MQPLKKLAYSSQRTLACGLETADAEDILPFVYARFRAVHDARVIRLLPNQFTLRDAEGRLLAVAGFQTAHGNALFLEHYLDEPVHKAVARQLQRPVSRADIVELGNLAAVGGHTPTLILAMMRYLAASSSRYVVFTLTAQVRATFRRMGLPLIALTEASPDRVPQPETWGAYYDKQPLVMVGDIAAGLAALDANPALAQALAAQPALEGLPCNLS</sequence>
<dbReference type="RefSeq" id="WP_284197727.1">
    <property type="nucleotide sequence ID" value="NZ_BSOG01000005.1"/>
</dbReference>
<name>A0ABQ5YMW7_9NEIS</name>
<protein>
    <submittedName>
        <fullName evidence="1">Thermostable hemolysin</fullName>
    </submittedName>
</protein>
<reference evidence="2" key="1">
    <citation type="journal article" date="2019" name="Int. J. Syst. Evol. Microbiol.">
        <title>The Global Catalogue of Microorganisms (GCM) 10K type strain sequencing project: providing services to taxonomists for standard genome sequencing and annotation.</title>
        <authorList>
            <consortium name="The Broad Institute Genomics Platform"/>
            <consortium name="The Broad Institute Genome Sequencing Center for Infectious Disease"/>
            <person name="Wu L."/>
            <person name="Ma J."/>
        </authorList>
    </citation>
    <scope>NUCLEOTIDE SEQUENCE [LARGE SCALE GENOMIC DNA]</scope>
    <source>
        <strain evidence="2">NBRC 110044</strain>
    </source>
</reference>
<dbReference type="EMBL" id="BSOG01000005">
    <property type="protein sequence ID" value="GLR14656.1"/>
    <property type="molecule type" value="Genomic_DNA"/>
</dbReference>
<dbReference type="InterPro" id="IPR022050">
    <property type="entry name" value="T_hemolysin"/>
</dbReference>